<dbReference type="InterPro" id="IPR001126">
    <property type="entry name" value="UmuC"/>
</dbReference>
<protein>
    <submittedName>
        <fullName evidence="4">DNA polymerase Y family protein</fullName>
    </submittedName>
</protein>
<dbReference type="Gene3D" id="3.40.1170.60">
    <property type="match status" value="1"/>
</dbReference>
<keyword evidence="2" id="KW-0227">DNA damage</keyword>
<dbReference type="CDD" id="cd03468">
    <property type="entry name" value="PolY_like"/>
    <property type="match status" value="1"/>
</dbReference>
<sequence length="499" mass="57074">MGKRFMSVLFPHLQADIYSRRHPQLRGTLFALAVPDQNRMRICSVSPGAQKEGIRPGMVVADARTLIPALQVFTDDVPDIVQSLQQLAIWALRFTPVAAADAPDGLILDISGCTHLWQGERPYADCIKQRLNQAGFTTCTGIGDTPGAAWAVVRFLPQCDILEPGMHHHILPSLPVAALRLDNQLAERFSKLGMYRIQDILHLPRQSLRRRFGSVPGDRLDRVFGIQAEQITPAVSPPEYTERLPCPEPVRTAVAVTAALETLLTQLCNHLSRAGKGLRHCILQVHRTDSETRKLELRTARATRQVQHLLHLFSLRIDQIDPGLGIELFTLEAALTEPLLPEQEILWAQQEQQHTRQTALLLDKIRAYLPQASVYRQLPKEHHWPDRSVENVPDVMQQPSTQWREDLPRPVHIFNPAREISVMVPIPDYPPVQFNYESRIHRIIKADGPERIEAEWWTGIIPHRDYYCVEDEQGQRYWLYREGHYNDEHTKWFLHGLFA</sequence>
<keyword evidence="5" id="KW-1185">Reference proteome</keyword>
<comment type="caution">
    <text evidence="4">The sequence shown here is derived from an EMBL/GenBank/DDBJ whole genome shotgun (WGS) entry which is preliminary data.</text>
</comment>
<dbReference type="InterPro" id="IPR050356">
    <property type="entry name" value="SulA_CellDiv_inhibitor"/>
</dbReference>
<proteinExistence type="inferred from homology"/>
<dbReference type="SUPFAM" id="SSF56672">
    <property type="entry name" value="DNA/RNA polymerases"/>
    <property type="match status" value="1"/>
</dbReference>
<feature type="domain" description="UmuC" evidence="3">
    <location>
        <begin position="15"/>
        <end position="151"/>
    </location>
</feature>
<evidence type="ECO:0000256" key="2">
    <source>
        <dbReference type="ARBA" id="ARBA00022763"/>
    </source>
</evidence>
<organism evidence="4 5">
    <name type="scientific">Rurimicrobium arvi</name>
    <dbReference type="NCBI Taxonomy" id="2049916"/>
    <lineage>
        <taxon>Bacteria</taxon>
        <taxon>Pseudomonadati</taxon>
        <taxon>Bacteroidota</taxon>
        <taxon>Chitinophagia</taxon>
        <taxon>Chitinophagales</taxon>
        <taxon>Chitinophagaceae</taxon>
        <taxon>Rurimicrobium</taxon>
    </lineage>
</organism>
<evidence type="ECO:0000313" key="4">
    <source>
        <dbReference type="EMBL" id="GAA4449759.1"/>
    </source>
</evidence>
<evidence type="ECO:0000259" key="3">
    <source>
        <dbReference type="Pfam" id="PF00817"/>
    </source>
</evidence>
<dbReference type="InterPro" id="IPR043502">
    <property type="entry name" value="DNA/RNA_pol_sf"/>
</dbReference>
<evidence type="ECO:0000313" key="5">
    <source>
        <dbReference type="Proteomes" id="UP001501410"/>
    </source>
</evidence>
<gene>
    <name evidence="4" type="ORF">GCM10023092_04580</name>
</gene>
<dbReference type="EMBL" id="BAABEZ010000002">
    <property type="protein sequence ID" value="GAA4449759.1"/>
    <property type="molecule type" value="Genomic_DNA"/>
</dbReference>
<name>A0ABP8MFC3_9BACT</name>
<evidence type="ECO:0000256" key="1">
    <source>
        <dbReference type="ARBA" id="ARBA00010945"/>
    </source>
</evidence>
<dbReference type="Gene3D" id="3.30.70.270">
    <property type="match status" value="1"/>
</dbReference>
<dbReference type="InterPro" id="IPR043128">
    <property type="entry name" value="Rev_trsase/Diguanyl_cyclase"/>
</dbReference>
<reference evidence="5" key="1">
    <citation type="journal article" date="2019" name="Int. J. Syst. Evol. Microbiol.">
        <title>The Global Catalogue of Microorganisms (GCM) 10K type strain sequencing project: providing services to taxonomists for standard genome sequencing and annotation.</title>
        <authorList>
            <consortium name="The Broad Institute Genomics Platform"/>
            <consortium name="The Broad Institute Genome Sequencing Center for Infectious Disease"/>
            <person name="Wu L."/>
            <person name="Ma J."/>
        </authorList>
    </citation>
    <scope>NUCLEOTIDE SEQUENCE [LARGE SCALE GENOMIC DNA]</scope>
    <source>
        <strain evidence="5">JCM 31921</strain>
    </source>
</reference>
<dbReference type="PANTHER" id="PTHR35369:SF2">
    <property type="entry name" value="BLR3025 PROTEIN"/>
    <property type="match status" value="1"/>
</dbReference>
<comment type="similarity">
    <text evidence="1">Belongs to the DNA polymerase type-Y family.</text>
</comment>
<accession>A0ABP8MFC3</accession>
<dbReference type="PANTHER" id="PTHR35369">
    <property type="entry name" value="BLR3025 PROTEIN-RELATED"/>
    <property type="match status" value="1"/>
</dbReference>
<dbReference type="Pfam" id="PF00817">
    <property type="entry name" value="IMS"/>
    <property type="match status" value="1"/>
</dbReference>
<dbReference type="Proteomes" id="UP001501410">
    <property type="component" value="Unassembled WGS sequence"/>
</dbReference>